<feature type="compositionally biased region" description="Basic and acidic residues" evidence="2">
    <location>
        <begin position="215"/>
        <end position="227"/>
    </location>
</feature>
<evidence type="ECO:0008006" key="5">
    <source>
        <dbReference type="Google" id="ProtNLM"/>
    </source>
</evidence>
<gene>
    <name evidence="3" type="ORF">FHR87_002270</name>
</gene>
<dbReference type="SUPFAM" id="SSF46565">
    <property type="entry name" value="Chaperone J-domain"/>
    <property type="match status" value="1"/>
</dbReference>
<organism evidence="3 4">
    <name type="scientific">Azomonas macrocytogenes</name>
    <name type="common">Azotobacter macrocytogenes</name>
    <dbReference type="NCBI Taxonomy" id="69962"/>
    <lineage>
        <taxon>Bacteria</taxon>
        <taxon>Pseudomonadati</taxon>
        <taxon>Pseudomonadota</taxon>
        <taxon>Gammaproteobacteria</taxon>
        <taxon>Pseudomonadales</taxon>
        <taxon>Pseudomonadaceae</taxon>
        <taxon>Azomonas</taxon>
    </lineage>
</organism>
<dbReference type="Gene3D" id="1.10.287.110">
    <property type="entry name" value="DnaJ domain"/>
    <property type="match status" value="1"/>
</dbReference>
<dbReference type="AlphaFoldDB" id="A0A839T513"/>
<dbReference type="RefSeq" id="WP_183166775.1">
    <property type="nucleotide sequence ID" value="NZ_JACHXI010000010.1"/>
</dbReference>
<evidence type="ECO:0000256" key="1">
    <source>
        <dbReference type="ARBA" id="ARBA00023186"/>
    </source>
</evidence>
<sequence>MADKEKSLKINPQTEQCKLSSGQKKFNSLIGRIDKQRRLLEAWQAAIPAYQQRWSDTFKPLLDDYRQQQTELLEFLDQTSGRVKLAKAERETLRDTICDLVTQLLESADDPAALKALYQKHSGVDYDHQQRHDEETFKEVLETLFGIKDQEDELLQPGAPDFMERMAEQLQASGGSTDQRQADKPSARQRRQEEEARQASQSVREIYRKLASSLHPDRETDTAERQRKTAQMQRANQAYKAGNLLELLQLQLEIEQIDQHRLDNLAEDRLKHYNRMLANQLAELQHEVRAEEQAFRMRFVIQSSAAVSPTRLTRKIDMQIRHLRDDIQHLKLERQALENPQALKQWLKEQRQHNLDDARFFEELLLR</sequence>
<dbReference type="InterPro" id="IPR036869">
    <property type="entry name" value="J_dom_sf"/>
</dbReference>
<accession>A0A839T513</accession>
<comment type="caution">
    <text evidence="3">The sequence shown here is derived from an EMBL/GenBank/DDBJ whole genome shotgun (WGS) entry which is preliminary data.</text>
</comment>
<keyword evidence="4" id="KW-1185">Reference proteome</keyword>
<reference evidence="3 4" key="1">
    <citation type="submission" date="2020-08" db="EMBL/GenBank/DDBJ databases">
        <title>Genomic Encyclopedia of Type Strains, Phase III (KMG-III): the genomes of soil and plant-associated and newly described type strains.</title>
        <authorList>
            <person name="Whitman W."/>
        </authorList>
    </citation>
    <scope>NUCLEOTIDE SEQUENCE [LARGE SCALE GENOMIC DNA]</scope>
    <source>
        <strain evidence="3 4">CECT 4462</strain>
    </source>
</reference>
<feature type="compositionally biased region" description="Polar residues" evidence="2">
    <location>
        <begin position="170"/>
        <end position="179"/>
    </location>
</feature>
<evidence type="ECO:0000313" key="3">
    <source>
        <dbReference type="EMBL" id="MBB3103860.1"/>
    </source>
</evidence>
<name>A0A839T513_AZOMA</name>
<dbReference type="Proteomes" id="UP000549250">
    <property type="component" value="Unassembled WGS sequence"/>
</dbReference>
<evidence type="ECO:0000313" key="4">
    <source>
        <dbReference type="Proteomes" id="UP000549250"/>
    </source>
</evidence>
<evidence type="ECO:0000256" key="2">
    <source>
        <dbReference type="SAM" id="MobiDB-lite"/>
    </source>
</evidence>
<dbReference type="EMBL" id="JACHXI010000010">
    <property type="protein sequence ID" value="MBB3103860.1"/>
    <property type="molecule type" value="Genomic_DNA"/>
</dbReference>
<feature type="compositionally biased region" description="Basic and acidic residues" evidence="2">
    <location>
        <begin position="180"/>
        <end position="197"/>
    </location>
</feature>
<proteinExistence type="predicted"/>
<feature type="region of interest" description="Disordered" evidence="2">
    <location>
        <begin position="170"/>
        <end position="234"/>
    </location>
</feature>
<keyword evidence="1" id="KW-0143">Chaperone</keyword>
<protein>
    <recommendedName>
        <fullName evidence="5">Molecular chaperone DnaJ</fullName>
    </recommendedName>
</protein>